<dbReference type="EMBL" id="VXRY01000065">
    <property type="protein sequence ID" value="MXY32800.1"/>
    <property type="molecule type" value="Genomic_DNA"/>
</dbReference>
<organism evidence="2">
    <name type="scientific">Boseongicola sp. SB0664_bin_43</name>
    <dbReference type="NCBI Taxonomy" id="2604844"/>
    <lineage>
        <taxon>Bacteria</taxon>
        <taxon>Pseudomonadati</taxon>
        <taxon>Pseudomonadota</taxon>
        <taxon>Alphaproteobacteria</taxon>
        <taxon>Rhodobacterales</taxon>
        <taxon>Paracoccaceae</taxon>
        <taxon>Boseongicola</taxon>
    </lineage>
</organism>
<dbReference type="InterPro" id="IPR013785">
    <property type="entry name" value="Aldolase_TIM"/>
</dbReference>
<comment type="caution">
    <text evidence="2">The sequence shown here is derived from an EMBL/GenBank/DDBJ whole genome shotgun (WGS) entry which is preliminary data.</text>
</comment>
<dbReference type="AlphaFoldDB" id="A0A6B0XZD7"/>
<accession>A0A6B0XZD7</accession>
<proteinExistence type="predicted"/>
<dbReference type="CDD" id="cd00408">
    <property type="entry name" value="DHDPS-like"/>
    <property type="match status" value="1"/>
</dbReference>
<dbReference type="GO" id="GO:0005829">
    <property type="term" value="C:cytosol"/>
    <property type="evidence" value="ECO:0007669"/>
    <property type="project" value="TreeGrafter"/>
</dbReference>
<name>A0A6B0XZD7_9RHOB</name>
<reference evidence="2" key="1">
    <citation type="submission" date="2019-09" db="EMBL/GenBank/DDBJ databases">
        <title>Characterisation of the sponge microbiome using genome-centric metagenomics.</title>
        <authorList>
            <person name="Engelberts J.P."/>
            <person name="Robbins S.J."/>
            <person name="De Goeij J.M."/>
            <person name="Aranda M."/>
            <person name="Bell S.C."/>
            <person name="Webster N.S."/>
        </authorList>
    </citation>
    <scope>NUCLEOTIDE SEQUENCE</scope>
    <source>
        <strain evidence="2">SB0664_bin_43</strain>
    </source>
</reference>
<dbReference type="Gene3D" id="3.20.20.70">
    <property type="entry name" value="Aldolase class I"/>
    <property type="match status" value="1"/>
</dbReference>
<dbReference type="PANTHER" id="PTHR42849">
    <property type="entry name" value="N-ACETYLNEURAMINATE LYASE"/>
    <property type="match status" value="1"/>
</dbReference>
<dbReference type="PANTHER" id="PTHR42849:SF1">
    <property type="entry name" value="N-ACETYLNEURAMINATE LYASE"/>
    <property type="match status" value="1"/>
</dbReference>
<dbReference type="Pfam" id="PF00701">
    <property type="entry name" value="DHDPS"/>
    <property type="match status" value="1"/>
</dbReference>
<dbReference type="GO" id="GO:0008747">
    <property type="term" value="F:N-acetylneuraminate lyase activity"/>
    <property type="evidence" value="ECO:0007669"/>
    <property type="project" value="TreeGrafter"/>
</dbReference>
<dbReference type="SMART" id="SM01130">
    <property type="entry name" value="DHDPS"/>
    <property type="match status" value="1"/>
</dbReference>
<dbReference type="SUPFAM" id="SSF51569">
    <property type="entry name" value="Aldolase"/>
    <property type="match status" value="1"/>
</dbReference>
<keyword evidence="1" id="KW-0456">Lyase</keyword>
<feature type="non-terminal residue" evidence="2">
    <location>
        <position position="203"/>
    </location>
</feature>
<dbReference type="GO" id="GO:0019262">
    <property type="term" value="P:N-acetylneuraminate catabolic process"/>
    <property type="evidence" value="ECO:0007669"/>
    <property type="project" value="TreeGrafter"/>
</dbReference>
<protein>
    <submittedName>
        <fullName evidence="2">Dihydrodipicolinate synthase family protein</fullName>
    </submittedName>
</protein>
<evidence type="ECO:0000313" key="2">
    <source>
        <dbReference type="EMBL" id="MXY32800.1"/>
    </source>
</evidence>
<evidence type="ECO:0000256" key="1">
    <source>
        <dbReference type="ARBA" id="ARBA00023239"/>
    </source>
</evidence>
<gene>
    <name evidence="2" type="ORF">F4Y60_01665</name>
</gene>
<dbReference type="InterPro" id="IPR002220">
    <property type="entry name" value="DapA-like"/>
</dbReference>
<sequence>MAPNIQLTGISGILVTPLDEEGNIAADRLAPIVDRAVAAGVHTLTINGNTSEFYSLTINEALAMADAAAAMLDARAPLVGGVGRSVHEACMLARASVAAGAAAIMVHQPPDPFVSPKGLKDYVARVSDSAQGAPVLLYLRNDGIGTGTIADLCNVDNVVGVKWATPSPENLARAMAASPDHIVWICGLAEIWAPPFYAVGARG</sequence>